<dbReference type="Pfam" id="PF05532">
    <property type="entry name" value="CsbD"/>
    <property type="match status" value="1"/>
</dbReference>
<dbReference type="PATRIC" id="fig|45068.5.peg.1285"/>
<dbReference type="InterPro" id="IPR008462">
    <property type="entry name" value="CsbD"/>
</dbReference>
<dbReference type="Proteomes" id="UP000054997">
    <property type="component" value="Unassembled WGS sequence"/>
</dbReference>
<keyword evidence="4" id="KW-1185">Reference proteome</keyword>
<accession>A0A0W0VLS6</accession>
<organism evidence="3 4">
    <name type="scientific">Legionella londiniensis</name>
    <dbReference type="NCBI Taxonomy" id="45068"/>
    <lineage>
        <taxon>Bacteria</taxon>
        <taxon>Pseudomonadati</taxon>
        <taxon>Pseudomonadota</taxon>
        <taxon>Gammaproteobacteria</taxon>
        <taxon>Legionellales</taxon>
        <taxon>Legionellaceae</taxon>
        <taxon>Legionella</taxon>
    </lineage>
</organism>
<dbReference type="PANTHER" id="PTHR34977:SF1">
    <property type="entry name" value="UPF0337 PROTEIN YJBJ"/>
    <property type="match status" value="1"/>
</dbReference>
<dbReference type="EMBL" id="LNYK01000016">
    <property type="protein sequence ID" value="KTD21093.1"/>
    <property type="molecule type" value="Genomic_DNA"/>
</dbReference>
<dbReference type="PIRSF" id="PIRSF039008">
    <property type="entry name" value="YjbJ"/>
    <property type="match status" value="1"/>
</dbReference>
<sequence>MNKDIFEGEWEEIKGQLREFWGKLTNDDLQEIKGNHEQLIGKLQKHYGYTKEEAKKALRDFLSVKRD</sequence>
<evidence type="ECO:0000259" key="2">
    <source>
        <dbReference type="Pfam" id="PF05532"/>
    </source>
</evidence>
<feature type="domain" description="CsbD-like" evidence="2">
    <location>
        <begin position="4"/>
        <end position="56"/>
    </location>
</feature>
<evidence type="ECO:0000313" key="3">
    <source>
        <dbReference type="EMBL" id="KTD21093.1"/>
    </source>
</evidence>
<reference evidence="3 4" key="1">
    <citation type="submission" date="2015-11" db="EMBL/GenBank/DDBJ databases">
        <title>Genomic analysis of 38 Legionella species identifies large and diverse effector repertoires.</title>
        <authorList>
            <person name="Burstein D."/>
            <person name="Amaro F."/>
            <person name="Zusman T."/>
            <person name="Lifshitz Z."/>
            <person name="Cohen O."/>
            <person name="Gilbert J.A."/>
            <person name="Pupko T."/>
            <person name="Shuman H.A."/>
            <person name="Segal G."/>
        </authorList>
    </citation>
    <scope>NUCLEOTIDE SEQUENCE [LARGE SCALE GENOMIC DNA]</scope>
    <source>
        <strain evidence="3 4">ATCC 49505</strain>
    </source>
</reference>
<comment type="similarity">
    <text evidence="1">Belongs to the UPF0337 (CsbD) family.</text>
</comment>
<dbReference type="InterPro" id="IPR026042">
    <property type="entry name" value="YjbJ"/>
</dbReference>
<name>A0A0W0VLS6_9GAMM</name>
<protein>
    <submittedName>
        <fullName evidence="3">Stress response protein</fullName>
    </submittedName>
</protein>
<dbReference type="InterPro" id="IPR036629">
    <property type="entry name" value="YjbJ_sf"/>
</dbReference>
<dbReference type="RefSeq" id="WP_058529197.1">
    <property type="nucleotide sequence ID" value="NZ_CAAAHZ010000015.1"/>
</dbReference>
<evidence type="ECO:0000313" key="4">
    <source>
        <dbReference type="Proteomes" id="UP000054997"/>
    </source>
</evidence>
<dbReference type="AlphaFoldDB" id="A0A0W0VLS6"/>
<dbReference type="InterPro" id="IPR050423">
    <property type="entry name" value="UPF0337_stress_rsp"/>
</dbReference>
<comment type="caution">
    <text evidence="3">The sequence shown here is derived from an EMBL/GenBank/DDBJ whole genome shotgun (WGS) entry which is preliminary data.</text>
</comment>
<dbReference type="STRING" id="45068.Llon_1191"/>
<proteinExistence type="inferred from homology"/>
<dbReference type="Gene3D" id="1.10.1470.10">
    <property type="entry name" value="YjbJ"/>
    <property type="match status" value="1"/>
</dbReference>
<gene>
    <name evidence="3" type="primary">yjbJ_2</name>
    <name evidence="3" type="ORF">Llon_1191</name>
</gene>
<evidence type="ECO:0000256" key="1">
    <source>
        <dbReference type="ARBA" id="ARBA00009129"/>
    </source>
</evidence>
<dbReference type="PANTHER" id="PTHR34977">
    <property type="entry name" value="UPF0337 PROTEIN YJBJ"/>
    <property type="match status" value="1"/>
</dbReference>
<dbReference type="SUPFAM" id="SSF69047">
    <property type="entry name" value="Hypothetical protein YjbJ"/>
    <property type="match status" value="1"/>
</dbReference>
<dbReference type="OrthoDB" id="9796058at2"/>